<comment type="subcellular location">
    <subcellularLocation>
        <location evidence="1">Membrane</location>
        <topology evidence="1">Multi-pass membrane protein</topology>
    </subcellularLocation>
</comment>
<feature type="transmembrane region" description="Helical" evidence="5">
    <location>
        <begin position="111"/>
        <end position="132"/>
    </location>
</feature>
<proteinExistence type="predicted"/>
<dbReference type="PANTHER" id="PTHR22911">
    <property type="entry name" value="ACYL-MALONYL CONDENSING ENZYME-RELATED"/>
    <property type="match status" value="1"/>
</dbReference>
<comment type="caution">
    <text evidence="7">The sequence shown here is derived from an EMBL/GenBank/DDBJ whole genome shotgun (WGS) entry which is preliminary data.</text>
</comment>
<accession>A0ABT7XUI6</accession>
<keyword evidence="3 5" id="KW-1133">Transmembrane helix</keyword>
<evidence type="ECO:0000256" key="4">
    <source>
        <dbReference type="ARBA" id="ARBA00023136"/>
    </source>
</evidence>
<feature type="transmembrane region" description="Helical" evidence="5">
    <location>
        <begin position="57"/>
        <end position="76"/>
    </location>
</feature>
<feature type="domain" description="EamA" evidence="6">
    <location>
        <begin position="25"/>
        <end position="155"/>
    </location>
</feature>
<evidence type="ECO:0000256" key="2">
    <source>
        <dbReference type="ARBA" id="ARBA00022692"/>
    </source>
</evidence>
<keyword evidence="8" id="KW-1185">Reference proteome</keyword>
<evidence type="ECO:0000259" key="6">
    <source>
        <dbReference type="Pfam" id="PF00892"/>
    </source>
</evidence>
<reference evidence="7" key="1">
    <citation type="submission" date="2023-06" db="EMBL/GenBank/DDBJ databases">
        <authorList>
            <person name="Zhang S."/>
        </authorList>
    </citation>
    <scope>NUCLEOTIDE SEQUENCE</scope>
    <source>
        <strain evidence="7">SG2303</strain>
    </source>
</reference>
<dbReference type="Pfam" id="PF00892">
    <property type="entry name" value="EamA"/>
    <property type="match status" value="2"/>
</dbReference>
<feature type="transmembrane region" description="Helical" evidence="5">
    <location>
        <begin position="254"/>
        <end position="275"/>
    </location>
</feature>
<dbReference type="InterPro" id="IPR000620">
    <property type="entry name" value="EamA_dom"/>
</dbReference>
<organism evidence="7 8">
    <name type="scientific">Crenobacter oryzisoli</name>
    <dbReference type="NCBI Taxonomy" id="3056844"/>
    <lineage>
        <taxon>Bacteria</taxon>
        <taxon>Pseudomonadati</taxon>
        <taxon>Pseudomonadota</taxon>
        <taxon>Betaproteobacteria</taxon>
        <taxon>Neisseriales</taxon>
        <taxon>Neisseriaceae</taxon>
        <taxon>Crenobacter</taxon>
    </lineage>
</organism>
<feature type="domain" description="EamA" evidence="6">
    <location>
        <begin position="166"/>
        <end position="295"/>
    </location>
</feature>
<evidence type="ECO:0000256" key="1">
    <source>
        <dbReference type="ARBA" id="ARBA00004141"/>
    </source>
</evidence>
<keyword evidence="4 5" id="KW-0472">Membrane</keyword>
<feature type="transmembrane region" description="Helical" evidence="5">
    <location>
        <begin position="281"/>
        <end position="298"/>
    </location>
</feature>
<name>A0ABT7XUI6_9NEIS</name>
<feature type="transmembrane region" description="Helical" evidence="5">
    <location>
        <begin position="196"/>
        <end position="213"/>
    </location>
</feature>
<evidence type="ECO:0000256" key="3">
    <source>
        <dbReference type="ARBA" id="ARBA00022989"/>
    </source>
</evidence>
<dbReference type="Proteomes" id="UP001168540">
    <property type="component" value="Unassembled WGS sequence"/>
</dbReference>
<dbReference type="PANTHER" id="PTHR22911:SF6">
    <property type="entry name" value="SOLUTE CARRIER FAMILY 35 MEMBER G1"/>
    <property type="match status" value="1"/>
</dbReference>
<dbReference type="SUPFAM" id="SSF103481">
    <property type="entry name" value="Multidrug resistance efflux transporter EmrE"/>
    <property type="match status" value="2"/>
</dbReference>
<dbReference type="RefSeq" id="WP_289832088.1">
    <property type="nucleotide sequence ID" value="NZ_JAUEDK010000068.1"/>
</dbReference>
<feature type="transmembrane region" description="Helical" evidence="5">
    <location>
        <begin position="225"/>
        <end position="242"/>
    </location>
</feature>
<feature type="transmembrane region" description="Helical" evidence="5">
    <location>
        <begin position="139"/>
        <end position="157"/>
    </location>
</feature>
<dbReference type="InterPro" id="IPR037185">
    <property type="entry name" value="EmrE-like"/>
</dbReference>
<feature type="transmembrane region" description="Helical" evidence="5">
    <location>
        <begin position="163"/>
        <end position="184"/>
    </location>
</feature>
<dbReference type="EMBL" id="JAUEDK010000068">
    <property type="protein sequence ID" value="MDN0077451.1"/>
    <property type="molecule type" value="Genomic_DNA"/>
</dbReference>
<gene>
    <name evidence="7" type="ORF">QU481_21735</name>
</gene>
<evidence type="ECO:0000313" key="7">
    <source>
        <dbReference type="EMBL" id="MDN0077451.1"/>
    </source>
</evidence>
<evidence type="ECO:0000256" key="5">
    <source>
        <dbReference type="SAM" id="Phobius"/>
    </source>
</evidence>
<protein>
    <submittedName>
        <fullName evidence="7">DMT family transporter</fullName>
    </submittedName>
</protein>
<feature type="transmembrane region" description="Helical" evidence="5">
    <location>
        <begin position="27"/>
        <end position="51"/>
    </location>
</feature>
<keyword evidence="2 5" id="KW-0812">Transmembrane</keyword>
<evidence type="ECO:0000313" key="8">
    <source>
        <dbReference type="Proteomes" id="UP001168540"/>
    </source>
</evidence>
<sequence>MSSVSNSSAWPRVQGYWQRLCSGRLGAGWMVVASLFFALMSVCVKFGAASFGSVELLFYRTLFGALCLGAMMRWRGDAIVTPLWRGHLKRSVIGYGSMYLLFYAITHLPLATAVTLNYTSSLFFALVCLVRLREPLTRSTVAALVLGFAGIVLLLRPTISADAWFAAGMGLGSGACAGMALFQVRELGQMGEAPSRVVFWFFAISSLIGFVLIEAGQGFSPVTPVNVWPLLGVGLAGMLGQLAMTRAFKEGRKYLVASFAYLTVALTTLFGVLLWGDVLSFGGVLAIVLIIFSGLLAAQR</sequence>